<dbReference type="Pfam" id="PF01231">
    <property type="entry name" value="IDO"/>
    <property type="match status" value="1"/>
</dbReference>
<organism evidence="4 5">
    <name type="scientific">Dictyocaulus viviparus</name>
    <name type="common">Bovine lungworm</name>
    <dbReference type="NCBI Taxonomy" id="29172"/>
    <lineage>
        <taxon>Eukaryota</taxon>
        <taxon>Metazoa</taxon>
        <taxon>Ecdysozoa</taxon>
        <taxon>Nematoda</taxon>
        <taxon>Chromadorea</taxon>
        <taxon>Rhabditida</taxon>
        <taxon>Rhabditina</taxon>
        <taxon>Rhabditomorpha</taxon>
        <taxon>Strongyloidea</taxon>
        <taxon>Metastrongylidae</taxon>
        <taxon>Dictyocaulus</taxon>
    </lineage>
</organism>
<dbReference type="SUPFAM" id="SSF140959">
    <property type="entry name" value="Indolic compounds 2,3-dioxygenase-like"/>
    <property type="match status" value="1"/>
</dbReference>
<dbReference type="GO" id="GO:0019441">
    <property type="term" value="P:L-tryptophan catabolic process to kynurenine"/>
    <property type="evidence" value="ECO:0007669"/>
    <property type="project" value="InterPro"/>
</dbReference>
<dbReference type="AlphaFoldDB" id="A0A0D8XUW8"/>
<dbReference type="GO" id="GO:0005737">
    <property type="term" value="C:cytoplasm"/>
    <property type="evidence" value="ECO:0007669"/>
    <property type="project" value="TreeGrafter"/>
</dbReference>
<evidence type="ECO:0000256" key="3">
    <source>
        <dbReference type="ARBA" id="ARBA00023004"/>
    </source>
</evidence>
<dbReference type="STRING" id="29172.A0A0D8XUW8"/>
<dbReference type="EMBL" id="KN716269">
    <property type="protein sequence ID" value="KJH48403.1"/>
    <property type="molecule type" value="Genomic_DNA"/>
</dbReference>
<dbReference type="GO" id="GO:0020037">
    <property type="term" value="F:heme binding"/>
    <property type="evidence" value="ECO:0007669"/>
    <property type="project" value="InterPro"/>
</dbReference>
<proteinExistence type="inferred from homology"/>
<dbReference type="PANTHER" id="PTHR28657">
    <property type="entry name" value="INDOLEAMINE 2,3-DIOXYGENASE"/>
    <property type="match status" value="1"/>
</dbReference>
<keyword evidence="3" id="KW-0408">Iron</keyword>
<keyword evidence="5" id="KW-1185">Reference proteome</keyword>
<dbReference type="GO" id="GO:0034354">
    <property type="term" value="P:'de novo' NAD+ biosynthetic process from L-tryptophan"/>
    <property type="evidence" value="ECO:0007669"/>
    <property type="project" value="TreeGrafter"/>
</dbReference>
<evidence type="ECO:0000256" key="1">
    <source>
        <dbReference type="ARBA" id="ARBA00007119"/>
    </source>
</evidence>
<reference evidence="5" key="2">
    <citation type="journal article" date="2016" name="Sci. Rep.">
        <title>Dictyocaulus viviparus genome, variome and transcriptome elucidate lungworm biology and support future intervention.</title>
        <authorList>
            <person name="McNulty S.N."/>
            <person name="Strube C."/>
            <person name="Rosa B.A."/>
            <person name="Martin J.C."/>
            <person name="Tyagi R."/>
            <person name="Choi Y.J."/>
            <person name="Wang Q."/>
            <person name="Hallsworth Pepin K."/>
            <person name="Zhang X."/>
            <person name="Ozersky P."/>
            <person name="Wilson R.K."/>
            <person name="Sternberg P.W."/>
            <person name="Gasser R.B."/>
            <person name="Mitreva M."/>
        </authorList>
    </citation>
    <scope>NUCLEOTIDE SEQUENCE [LARGE SCALE GENOMIC DNA]</scope>
    <source>
        <strain evidence="5">HannoverDv2000</strain>
    </source>
</reference>
<accession>A0A0D8XUW8</accession>
<dbReference type="GO" id="GO:0004833">
    <property type="term" value="F:L-tryptophan 2,3-dioxygenase activity"/>
    <property type="evidence" value="ECO:0007669"/>
    <property type="project" value="TreeGrafter"/>
</dbReference>
<dbReference type="GO" id="GO:0046872">
    <property type="term" value="F:metal ion binding"/>
    <property type="evidence" value="ECO:0007669"/>
    <property type="project" value="UniProtKB-KW"/>
</dbReference>
<protein>
    <recommendedName>
        <fullName evidence="6">Indoleamine 2,3-dioxygenase</fullName>
    </recommendedName>
</protein>
<evidence type="ECO:0000256" key="2">
    <source>
        <dbReference type="ARBA" id="ARBA00022723"/>
    </source>
</evidence>
<dbReference type="InterPro" id="IPR000898">
    <property type="entry name" value="Indolamine_dOase"/>
</dbReference>
<dbReference type="OrthoDB" id="10262710at2759"/>
<dbReference type="InterPro" id="IPR037217">
    <property type="entry name" value="Trp/Indoleamine_2_3_dOase-like"/>
</dbReference>
<name>A0A0D8XUW8_DICVI</name>
<comment type="similarity">
    <text evidence="1">Belongs to the indoleamine 2,3-dioxygenase family.</text>
</comment>
<reference evidence="4 5" key="1">
    <citation type="submission" date="2013-11" db="EMBL/GenBank/DDBJ databases">
        <title>Draft genome of the bovine lungworm Dictyocaulus viviparus.</title>
        <authorList>
            <person name="Mitreva M."/>
        </authorList>
    </citation>
    <scope>NUCLEOTIDE SEQUENCE [LARGE SCALE GENOMIC DNA]</scope>
    <source>
        <strain evidence="4 5">HannoverDv2000</strain>
    </source>
</reference>
<evidence type="ECO:0008006" key="6">
    <source>
        <dbReference type="Google" id="ProtNLM"/>
    </source>
</evidence>
<evidence type="ECO:0000313" key="5">
    <source>
        <dbReference type="Proteomes" id="UP000053766"/>
    </source>
</evidence>
<gene>
    <name evidence="4" type="ORF">DICVIV_05518</name>
</gene>
<evidence type="ECO:0000313" key="4">
    <source>
        <dbReference type="EMBL" id="KJH48403.1"/>
    </source>
</evidence>
<sequence length="215" mass="24820">MTRDAVEEILTRFRVSKDYGFLICCDPSTLPKYYRPWIDLCDNMIELIKENRVREAIECLPELKTDSLVTYEDWRIAHLLLVTLTSGYIWSNDPDHAPLILPRNLCTPLMAVSERLGMRPVICHASACLANWNLIDPTLPFSPDNLQLNAFKFLNSRANHWFFSVTAQVEKDFVPCICNIIRAVFFSMRNDFQHTKMALNSIVECLTQATKTMKV</sequence>
<keyword evidence="2" id="KW-0479">Metal-binding</keyword>
<dbReference type="GO" id="GO:0033754">
    <property type="term" value="F:indoleamine 2,3-dioxygenase activity"/>
    <property type="evidence" value="ECO:0007669"/>
    <property type="project" value="TreeGrafter"/>
</dbReference>
<dbReference type="PANTHER" id="PTHR28657:SF5">
    <property type="entry name" value="INDOLEAMINE 2,3-DIOXYGENASE"/>
    <property type="match status" value="1"/>
</dbReference>
<dbReference type="Proteomes" id="UP000053766">
    <property type="component" value="Unassembled WGS sequence"/>
</dbReference>